<proteinExistence type="predicted"/>
<organism evidence="1 2">
    <name type="scientific">Trichodelitschia bisporula</name>
    <dbReference type="NCBI Taxonomy" id="703511"/>
    <lineage>
        <taxon>Eukaryota</taxon>
        <taxon>Fungi</taxon>
        <taxon>Dikarya</taxon>
        <taxon>Ascomycota</taxon>
        <taxon>Pezizomycotina</taxon>
        <taxon>Dothideomycetes</taxon>
        <taxon>Dothideomycetes incertae sedis</taxon>
        <taxon>Phaeotrichales</taxon>
        <taxon>Phaeotrichaceae</taxon>
        <taxon>Trichodelitschia</taxon>
    </lineage>
</organism>
<keyword evidence="2" id="KW-1185">Reference proteome</keyword>
<gene>
    <name evidence="1" type="ORF">EJ06DRAFT_161076</name>
</gene>
<accession>A0A6G1HMW9</accession>
<dbReference type="AlphaFoldDB" id="A0A6G1HMW9"/>
<reference evidence="1" key="1">
    <citation type="journal article" date="2020" name="Stud. Mycol.">
        <title>101 Dothideomycetes genomes: a test case for predicting lifestyles and emergence of pathogens.</title>
        <authorList>
            <person name="Haridas S."/>
            <person name="Albert R."/>
            <person name="Binder M."/>
            <person name="Bloem J."/>
            <person name="Labutti K."/>
            <person name="Salamov A."/>
            <person name="Andreopoulos B."/>
            <person name="Baker S."/>
            <person name="Barry K."/>
            <person name="Bills G."/>
            <person name="Bluhm B."/>
            <person name="Cannon C."/>
            <person name="Castanera R."/>
            <person name="Culley D."/>
            <person name="Daum C."/>
            <person name="Ezra D."/>
            <person name="Gonzalez J."/>
            <person name="Henrissat B."/>
            <person name="Kuo A."/>
            <person name="Liang C."/>
            <person name="Lipzen A."/>
            <person name="Lutzoni F."/>
            <person name="Magnuson J."/>
            <person name="Mondo S."/>
            <person name="Nolan M."/>
            <person name="Ohm R."/>
            <person name="Pangilinan J."/>
            <person name="Park H.-J."/>
            <person name="Ramirez L."/>
            <person name="Alfaro M."/>
            <person name="Sun H."/>
            <person name="Tritt A."/>
            <person name="Yoshinaga Y."/>
            <person name="Zwiers L.-H."/>
            <person name="Turgeon B."/>
            <person name="Goodwin S."/>
            <person name="Spatafora J."/>
            <person name="Crous P."/>
            <person name="Grigoriev I."/>
        </authorList>
    </citation>
    <scope>NUCLEOTIDE SEQUENCE</scope>
    <source>
        <strain evidence="1">CBS 262.69</strain>
    </source>
</reference>
<dbReference type="Proteomes" id="UP000799640">
    <property type="component" value="Unassembled WGS sequence"/>
</dbReference>
<name>A0A6G1HMW9_9PEZI</name>
<protein>
    <submittedName>
        <fullName evidence="1">Uncharacterized protein</fullName>
    </submittedName>
</protein>
<dbReference type="EMBL" id="ML996704">
    <property type="protein sequence ID" value="KAF2397105.1"/>
    <property type="molecule type" value="Genomic_DNA"/>
</dbReference>
<evidence type="ECO:0000313" key="2">
    <source>
        <dbReference type="Proteomes" id="UP000799640"/>
    </source>
</evidence>
<sequence>MGLHQSSVHSWTTSTQAQSKHWSAHSWARFVNRANSGSTWDGHVGHSMCADCGAKRSMIEQRTGTKHCWRPLSVRLPVQRAWALPSFPRMLRRPPRCGEAGSCRVGDEDYGLDLLAMASIRNRGISPVSTLGSAASWPPTRPDRRSPKMAPLLRKEMWHPVPLLMALGGER</sequence>
<evidence type="ECO:0000313" key="1">
    <source>
        <dbReference type="EMBL" id="KAF2397105.1"/>
    </source>
</evidence>